<proteinExistence type="predicted"/>
<accession>A0ABP7E7M2</accession>
<comment type="caution">
    <text evidence="1">The sequence shown here is derived from an EMBL/GenBank/DDBJ whole genome shotgun (WGS) entry which is preliminary data.</text>
</comment>
<protein>
    <submittedName>
        <fullName evidence="1">Uncharacterized protein</fullName>
    </submittedName>
</protein>
<dbReference type="RefSeq" id="WP_344693644.1">
    <property type="nucleotide sequence ID" value="NZ_BAABBF010000005.1"/>
</dbReference>
<sequence length="382" mass="40953">MATLIHCDAPTDAAASIPALDCTPDAEHPTGTSFYGTSAEMAALLTVAGQKEAAYFAYQRTVLDPAGRRYAEAGDGAAKEAAKLEWDTVNDHFDRLVEQASEAQLVVCRHPVTTAADLRAKLAFIVHHQMGGGMDWNATLLADAERIATPPATTSIAIPFMSSRYPADVAPPLTFDPSAPMGDLLVQRAAVAAWMDGNHTTEAEESDYCDALNGIENVIISRTAATPAEAVAKLIVLVQACAENADVLDTDAIRALVDARRHFGLGYLCDLMLAQIGSEQLIVPAPVAEADAAWGRAKAEWQAVRQDLTTKGLSDEQVDVLATREMDAFCKLSELPLRGLYDVATRLRAMIDLFDHVPPDPLTNLLTDMARIGAINLSEQGR</sequence>
<evidence type="ECO:0000313" key="2">
    <source>
        <dbReference type="Proteomes" id="UP001500523"/>
    </source>
</evidence>
<organism evidence="1 2">
    <name type="scientific">Sphingomonas cynarae</name>
    <dbReference type="NCBI Taxonomy" id="930197"/>
    <lineage>
        <taxon>Bacteria</taxon>
        <taxon>Pseudomonadati</taxon>
        <taxon>Pseudomonadota</taxon>
        <taxon>Alphaproteobacteria</taxon>
        <taxon>Sphingomonadales</taxon>
        <taxon>Sphingomonadaceae</taxon>
        <taxon>Sphingomonas</taxon>
    </lineage>
</organism>
<name>A0ABP7E7M2_9SPHN</name>
<reference evidence="2" key="1">
    <citation type="journal article" date="2019" name="Int. J. Syst. Evol. Microbiol.">
        <title>The Global Catalogue of Microorganisms (GCM) 10K type strain sequencing project: providing services to taxonomists for standard genome sequencing and annotation.</title>
        <authorList>
            <consortium name="The Broad Institute Genomics Platform"/>
            <consortium name="The Broad Institute Genome Sequencing Center for Infectious Disease"/>
            <person name="Wu L."/>
            <person name="Ma J."/>
        </authorList>
    </citation>
    <scope>NUCLEOTIDE SEQUENCE [LARGE SCALE GENOMIC DNA]</scope>
    <source>
        <strain evidence="2">JCM 17498</strain>
    </source>
</reference>
<dbReference type="EMBL" id="BAABBF010000005">
    <property type="protein sequence ID" value="GAA3714539.1"/>
    <property type="molecule type" value="Genomic_DNA"/>
</dbReference>
<dbReference type="Proteomes" id="UP001500523">
    <property type="component" value="Unassembled WGS sequence"/>
</dbReference>
<keyword evidence="2" id="KW-1185">Reference proteome</keyword>
<evidence type="ECO:0000313" key="1">
    <source>
        <dbReference type="EMBL" id="GAA3714539.1"/>
    </source>
</evidence>
<gene>
    <name evidence="1" type="ORF">GCM10022268_24090</name>
</gene>